<gene>
    <name evidence="3" type="ORF">KTO63_12585</name>
</gene>
<feature type="domain" description="Lipocalin-like" evidence="2">
    <location>
        <begin position="42"/>
        <end position="132"/>
    </location>
</feature>
<name>A0A9E2W8D3_9BACT</name>
<evidence type="ECO:0000313" key="4">
    <source>
        <dbReference type="Proteomes" id="UP000812270"/>
    </source>
</evidence>
<dbReference type="Pfam" id="PF12702">
    <property type="entry name" value="Lipocalin_3"/>
    <property type="match status" value="1"/>
</dbReference>
<sequence>MKKVFCVIGAAITLYSCGGNNAPGQQTETANAGKDSVTPDKPQIIGRWTEPIPGMEKETQGFELLPDSSAKSINSATLLYTKWWLKPDTLTLVSKSIGNRTEGIDTTSYLIVAHTQDSLILKDKELILRYKKN</sequence>
<dbReference type="Proteomes" id="UP000812270">
    <property type="component" value="Unassembled WGS sequence"/>
</dbReference>
<keyword evidence="4" id="KW-1185">Reference proteome</keyword>
<dbReference type="AlphaFoldDB" id="A0A9E2W8D3"/>
<organism evidence="3 4">
    <name type="scientific">Pinibacter aurantiacus</name>
    <dbReference type="NCBI Taxonomy" id="2851599"/>
    <lineage>
        <taxon>Bacteria</taxon>
        <taxon>Pseudomonadati</taxon>
        <taxon>Bacteroidota</taxon>
        <taxon>Chitinophagia</taxon>
        <taxon>Chitinophagales</taxon>
        <taxon>Chitinophagaceae</taxon>
        <taxon>Pinibacter</taxon>
    </lineage>
</organism>
<dbReference type="PROSITE" id="PS51257">
    <property type="entry name" value="PROKAR_LIPOPROTEIN"/>
    <property type="match status" value="1"/>
</dbReference>
<dbReference type="RefSeq" id="WP_217791643.1">
    <property type="nucleotide sequence ID" value="NZ_JAHSPG010000008.1"/>
</dbReference>
<evidence type="ECO:0000256" key="1">
    <source>
        <dbReference type="SAM" id="MobiDB-lite"/>
    </source>
</evidence>
<evidence type="ECO:0000259" key="2">
    <source>
        <dbReference type="Pfam" id="PF12702"/>
    </source>
</evidence>
<dbReference type="EMBL" id="JAHSPG010000008">
    <property type="protein sequence ID" value="MBV4357992.1"/>
    <property type="molecule type" value="Genomic_DNA"/>
</dbReference>
<comment type="caution">
    <text evidence="3">The sequence shown here is derived from an EMBL/GenBank/DDBJ whole genome shotgun (WGS) entry which is preliminary data.</text>
</comment>
<feature type="region of interest" description="Disordered" evidence="1">
    <location>
        <begin position="26"/>
        <end position="48"/>
    </location>
</feature>
<reference evidence="3" key="1">
    <citation type="submission" date="2021-06" db="EMBL/GenBank/DDBJ databases">
        <authorList>
            <person name="Huq M.A."/>
        </authorList>
    </citation>
    <scope>NUCLEOTIDE SEQUENCE</scope>
    <source>
        <strain evidence="3">MAH-26</strain>
    </source>
</reference>
<proteinExistence type="predicted"/>
<evidence type="ECO:0000313" key="3">
    <source>
        <dbReference type="EMBL" id="MBV4357992.1"/>
    </source>
</evidence>
<accession>A0A9E2W8D3</accession>
<dbReference type="InterPro" id="IPR024311">
    <property type="entry name" value="Lipocalin-like"/>
</dbReference>
<protein>
    <submittedName>
        <fullName evidence="3">Lipocalin family protein</fullName>
    </submittedName>
</protein>